<dbReference type="EMBL" id="LAQT01000004">
    <property type="protein sequence ID" value="KPC53851.1"/>
    <property type="molecule type" value="Genomic_DNA"/>
</dbReference>
<feature type="compositionally biased region" description="Basic and acidic residues" evidence="1">
    <location>
        <begin position="19"/>
        <end position="30"/>
    </location>
</feature>
<organism evidence="2 3">
    <name type="scientific">Amantichitinum ursilacus</name>
    <dbReference type="NCBI Taxonomy" id="857265"/>
    <lineage>
        <taxon>Bacteria</taxon>
        <taxon>Pseudomonadati</taxon>
        <taxon>Pseudomonadota</taxon>
        <taxon>Betaproteobacteria</taxon>
        <taxon>Neisseriales</taxon>
        <taxon>Chitinibacteraceae</taxon>
        <taxon>Amantichitinum</taxon>
    </lineage>
</organism>
<keyword evidence="3" id="KW-1185">Reference proteome</keyword>
<name>A0A0N0GPL5_9NEIS</name>
<sequence length="42" mass="4955">MPLEGAYLSRTHSGFNREQQSRPDPRHLRDAQFFGAIARRQR</sequence>
<evidence type="ECO:0000313" key="2">
    <source>
        <dbReference type="EMBL" id="KPC53851.1"/>
    </source>
</evidence>
<accession>A0A0N0GPL5</accession>
<evidence type="ECO:0000256" key="1">
    <source>
        <dbReference type="SAM" id="MobiDB-lite"/>
    </source>
</evidence>
<dbReference type="AlphaFoldDB" id="A0A0N0GPL5"/>
<feature type="region of interest" description="Disordered" evidence="1">
    <location>
        <begin position="1"/>
        <end position="42"/>
    </location>
</feature>
<protein>
    <submittedName>
        <fullName evidence="2">Uncharacterized protein</fullName>
    </submittedName>
</protein>
<dbReference type="STRING" id="857265.WG78_07000"/>
<comment type="caution">
    <text evidence="2">The sequence shown here is derived from an EMBL/GenBank/DDBJ whole genome shotgun (WGS) entry which is preliminary data.</text>
</comment>
<proteinExistence type="predicted"/>
<dbReference type="Proteomes" id="UP000037939">
    <property type="component" value="Unassembled WGS sequence"/>
</dbReference>
<reference evidence="2 3" key="1">
    <citation type="submission" date="2015-07" db="EMBL/GenBank/DDBJ databases">
        <title>Draft genome sequence of the Amantichitinum ursilacus IGB-41, a new chitin-degrading bacterium.</title>
        <authorList>
            <person name="Kirstahler P."/>
            <person name="Guenther M."/>
            <person name="Grumaz C."/>
            <person name="Rupp S."/>
            <person name="Zibek S."/>
            <person name="Sohn K."/>
        </authorList>
    </citation>
    <scope>NUCLEOTIDE SEQUENCE [LARGE SCALE GENOMIC DNA]</scope>
    <source>
        <strain evidence="2 3">IGB-41</strain>
    </source>
</reference>
<evidence type="ECO:0000313" key="3">
    <source>
        <dbReference type="Proteomes" id="UP000037939"/>
    </source>
</evidence>
<gene>
    <name evidence="2" type="ORF">WG78_07000</name>
</gene>